<evidence type="ECO:0000313" key="4">
    <source>
        <dbReference type="Proteomes" id="UP000032749"/>
    </source>
</evidence>
<dbReference type="PANTHER" id="PTHR33121">
    <property type="entry name" value="CYCLIC DI-GMP PHOSPHODIESTERASE PDEF"/>
    <property type="match status" value="1"/>
</dbReference>
<accession>R4YRD8</accession>
<dbReference type="SMART" id="SM00052">
    <property type="entry name" value="EAL"/>
    <property type="match status" value="1"/>
</dbReference>
<dbReference type="Pfam" id="PF07695">
    <property type="entry name" value="7TMR-DISM_7TM"/>
    <property type="match status" value="1"/>
</dbReference>
<dbReference type="CDD" id="cd01948">
    <property type="entry name" value="EAL"/>
    <property type="match status" value="1"/>
</dbReference>
<protein>
    <recommendedName>
        <fullName evidence="2">EAL domain-containing protein</fullName>
    </recommendedName>
</protein>
<gene>
    <name evidence="3" type="ORF">OLEAN_C34760</name>
</gene>
<dbReference type="OrthoDB" id="6279314at2"/>
<name>R4YRD8_OLEAN</name>
<dbReference type="InterPro" id="IPR001633">
    <property type="entry name" value="EAL_dom"/>
</dbReference>
<dbReference type="STRING" id="698738.OLEAN_C34760"/>
<dbReference type="GO" id="GO:0071111">
    <property type="term" value="F:cyclic-guanylate-specific phosphodiesterase activity"/>
    <property type="evidence" value="ECO:0007669"/>
    <property type="project" value="InterPro"/>
</dbReference>
<feature type="transmembrane region" description="Helical" evidence="1">
    <location>
        <begin position="220"/>
        <end position="245"/>
    </location>
</feature>
<dbReference type="PROSITE" id="PS50883">
    <property type="entry name" value="EAL"/>
    <property type="match status" value="1"/>
</dbReference>
<evidence type="ECO:0000256" key="1">
    <source>
        <dbReference type="SAM" id="Phobius"/>
    </source>
</evidence>
<feature type="transmembrane region" description="Helical" evidence="1">
    <location>
        <begin position="312"/>
        <end position="331"/>
    </location>
</feature>
<reference evidence="3 4" key="1">
    <citation type="journal article" date="2013" name="Nat. Commun.">
        <title>Genome sequence and functional genomic analysis of the oil-degrading bacterium Oleispira antarctica.</title>
        <authorList>
            <person name="Kube M."/>
            <person name="Chernikova T.N."/>
            <person name="Al-Ramahi Y."/>
            <person name="Beloqui A."/>
            <person name="Lopez-Cortez N."/>
            <person name="Guazzaroni M.E."/>
            <person name="Heipieper H.J."/>
            <person name="Klages S."/>
            <person name="Kotsyurbenko O.R."/>
            <person name="Langer I."/>
            <person name="Nechitaylo T.Y."/>
            <person name="Lunsdorf H."/>
            <person name="Fernandez M."/>
            <person name="Juarez S."/>
            <person name="Ciordia S."/>
            <person name="Singer A."/>
            <person name="Kagan O."/>
            <person name="Egorova O."/>
            <person name="Petit P.A."/>
            <person name="Stogios P."/>
            <person name="Kim Y."/>
            <person name="Tchigvintsev A."/>
            <person name="Flick R."/>
            <person name="Denaro R."/>
            <person name="Genovese M."/>
            <person name="Albar J.P."/>
            <person name="Reva O.N."/>
            <person name="Martinez-Gomariz M."/>
            <person name="Tran H."/>
            <person name="Ferrer M."/>
            <person name="Savchenko A."/>
            <person name="Yakunin A.F."/>
            <person name="Yakimov M.M."/>
            <person name="Golyshina O.V."/>
            <person name="Reinhardt R."/>
            <person name="Golyshin P.N."/>
        </authorList>
    </citation>
    <scope>NUCLEOTIDE SEQUENCE [LARGE SCALE GENOMIC DNA]</scope>
</reference>
<feature type="transmembrane region" description="Helical" evidence="1">
    <location>
        <begin position="286"/>
        <end position="306"/>
    </location>
</feature>
<dbReference type="KEGG" id="oai:OLEAN_C34760"/>
<feature type="transmembrane region" description="Helical" evidence="1">
    <location>
        <begin position="12"/>
        <end position="28"/>
    </location>
</feature>
<dbReference type="Pfam" id="PF00563">
    <property type="entry name" value="EAL"/>
    <property type="match status" value="1"/>
</dbReference>
<keyword evidence="1" id="KW-0812">Transmembrane</keyword>
<dbReference type="AlphaFoldDB" id="R4YRD8"/>
<feature type="transmembrane region" description="Helical" evidence="1">
    <location>
        <begin position="343"/>
        <end position="365"/>
    </location>
</feature>
<evidence type="ECO:0000259" key="2">
    <source>
        <dbReference type="PROSITE" id="PS50883"/>
    </source>
</evidence>
<evidence type="ECO:0000313" key="3">
    <source>
        <dbReference type="EMBL" id="CCK77652.1"/>
    </source>
</evidence>
<feature type="transmembrane region" description="Helical" evidence="1">
    <location>
        <begin position="191"/>
        <end position="213"/>
    </location>
</feature>
<dbReference type="InterPro" id="IPR050706">
    <property type="entry name" value="Cyclic-di-GMP_PDE-like"/>
</dbReference>
<dbReference type="InterPro" id="IPR011622">
    <property type="entry name" value="7TMR_DISM_rcpt_extracell_dom2"/>
</dbReference>
<feature type="domain" description="EAL" evidence="2">
    <location>
        <begin position="591"/>
        <end position="845"/>
    </location>
</feature>
<dbReference type="InterPro" id="IPR043128">
    <property type="entry name" value="Rev_trsase/Diguanyl_cyclase"/>
</dbReference>
<sequence length="847" mass="96573">MLFKEKLNHSLAYLILGMFIMLVYQYVISISDPTQNAIQNGQQGFDVEEAFLIDTSGELTLAQLLSNKALLVKQPLSEIPWNFSSQAYWIHLVVHNNNQHAVDIVSHFSNPMLEQLAIYQVINNKLVDEKELGWQVSGLDRMSRSIPSYDITVGKEQTIELYIRIATEGIANTPIDLYTKDDFSNLVRFTFLIWGSFVGILIAMALYNLVLFLGLKDSVYLLYVGYITSVLVMLGVVIGFGHYIFPESIIRFLRENIVAANVSVMIFTLSFALSFFNAFENKTRTAIVCSGYVIYLIAFSFISMFLPEYIAAPIFFVSMAFLYPAAFLLIVQQYKINYQWARLYIVSWIPLIVGGTLQPMVLTGVIEDSFIIHHALMIGVLFEIVLMAMALAKRMQYKKEQALYNATHEPETRLANTYLLEAKMKKLFERNSSFAVCIIEISDFSNLLPYISNTDNNDLTLMVAQAIERKLYNKNNFLILEYEKNKITKLARINEGVFAVLFEITSTASKEQDRLKIQLDFLQSEMEKGAQLGKLFINLSTNVGISLLEHQKEILASDIIKQAYQALEKGKREGMGFGIYKQKEAFNVAQRLALASDLQQALRSNELELFHQPQIDINKKIVDGSEVLLRWQHHDYGFIAPDVFIKLAEDTGIINELTLWVVDRACRDLEKIISLGYNDYNVSVNISGKDISEPHFLTHVKKVIGQYDIPLSSLTFELTESVMVNDFHHLSQIMNELSSMGIHVAIDDYGTGYSSLLYISQLPFNELKIDKSFVMNLDTSERDLTIVRTTIEMAKNLGLKVVAEGIESKVIEEILKRHGCQIMQGYYYQKPVGFREHLAWLARYQVD</sequence>
<dbReference type="Gene3D" id="2.60.40.2380">
    <property type="match status" value="1"/>
</dbReference>
<dbReference type="Proteomes" id="UP000032749">
    <property type="component" value="Chromosome"/>
</dbReference>
<dbReference type="PATRIC" id="fig|698738.3.peg.3618"/>
<organism evidence="3 4">
    <name type="scientific">Oleispira antarctica RB-8</name>
    <dbReference type="NCBI Taxonomy" id="698738"/>
    <lineage>
        <taxon>Bacteria</taxon>
        <taxon>Pseudomonadati</taxon>
        <taxon>Pseudomonadota</taxon>
        <taxon>Gammaproteobacteria</taxon>
        <taxon>Oceanospirillales</taxon>
        <taxon>Oceanospirillaceae</taxon>
        <taxon>Oleispira</taxon>
    </lineage>
</organism>
<dbReference type="PANTHER" id="PTHR33121:SF70">
    <property type="entry name" value="SIGNALING PROTEIN YKOW"/>
    <property type="match status" value="1"/>
</dbReference>
<keyword evidence="4" id="KW-1185">Reference proteome</keyword>
<keyword evidence="1" id="KW-0472">Membrane</keyword>
<dbReference type="Gene3D" id="3.20.20.450">
    <property type="entry name" value="EAL domain"/>
    <property type="match status" value="1"/>
</dbReference>
<dbReference type="Gene3D" id="3.30.70.270">
    <property type="match status" value="1"/>
</dbReference>
<feature type="transmembrane region" description="Helical" evidence="1">
    <location>
        <begin position="257"/>
        <end position="279"/>
    </location>
</feature>
<keyword evidence="1" id="KW-1133">Transmembrane helix</keyword>
<dbReference type="SUPFAM" id="SSF141868">
    <property type="entry name" value="EAL domain-like"/>
    <property type="match status" value="1"/>
</dbReference>
<dbReference type="HOGENOM" id="CLU_000445_70_38_6"/>
<dbReference type="InterPro" id="IPR035919">
    <property type="entry name" value="EAL_sf"/>
</dbReference>
<dbReference type="InterPro" id="IPR011623">
    <property type="entry name" value="7TMR_DISM_rcpt_extracell_dom1"/>
</dbReference>
<feature type="transmembrane region" description="Helical" evidence="1">
    <location>
        <begin position="371"/>
        <end position="392"/>
    </location>
</feature>
<proteinExistence type="predicted"/>
<dbReference type="Pfam" id="PF07696">
    <property type="entry name" value="7TMR-DISMED2"/>
    <property type="match status" value="1"/>
</dbReference>
<dbReference type="EMBL" id="FO203512">
    <property type="protein sequence ID" value="CCK77652.1"/>
    <property type="molecule type" value="Genomic_DNA"/>
</dbReference>